<sequence length="196" mass="22030">MQASGIFRRLTLMFTSGLLVILPLAGTVYLLRYVYLLVNGWGLALLPENLRFPGLGLLVVVGLVLLIGFLARIWLTRKVFDSIDRLIHRLPFIKGVYGTLKDTIHSLFGEKKSFDTVVFVPVAGTRRIGFLTVKEPCFRTADGKEYVGVYLPQSMQFAGDLHWFERREIEVLDLSVEEAMRIILSAGVSKGTPKNE</sequence>
<name>A0A1I2S4W7_9BACL</name>
<keyword evidence="1" id="KW-1133">Transmembrane helix</keyword>
<dbReference type="OrthoDB" id="9789516at2"/>
<accession>A0A1I2S4W7</accession>
<evidence type="ECO:0000256" key="1">
    <source>
        <dbReference type="SAM" id="Phobius"/>
    </source>
</evidence>
<feature type="transmembrane region" description="Helical" evidence="1">
    <location>
        <begin position="12"/>
        <end position="35"/>
    </location>
</feature>
<reference evidence="2 3" key="1">
    <citation type="submission" date="2016-10" db="EMBL/GenBank/DDBJ databases">
        <authorList>
            <person name="de Groot N.N."/>
        </authorList>
    </citation>
    <scope>NUCLEOTIDE SEQUENCE [LARGE SCALE GENOMIC DNA]</scope>
    <source>
        <strain evidence="2 3">DSM 44945</strain>
    </source>
</reference>
<organism evidence="2 3">
    <name type="scientific">Planifilum fulgidum</name>
    <dbReference type="NCBI Taxonomy" id="201973"/>
    <lineage>
        <taxon>Bacteria</taxon>
        <taxon>Bacillati</taxon>
        <taxon>Bacillota</taxon>
        <taxon>Bacilli</taxon>
        <taxon>Bacillales</taxon>
        <taxon>Thermoactinomycetaceae</taxon>
        <taxon>Planifilum</taxon>
    </lineage>
</organism>
<proteinExistence type="predicted"/>
<dbReference type="PANTHER" id="PTHR31876:SF26">
    <property type="entry name" value="PROTEIN LIKE COV 2"/>
    <property type="match status" value="1"/>
</dbReference>
<dbReference type="STRING" id="201973.SAMN04488025_1385"/>
<evidence type="ECO:0000313" key="3">
    <source>
        <dbReference type="Proteomes" id="UP000198661"/>
    </source>
</evidence>
<keyword evidence="3" id="KW-1185">Reference proteome</keyword>
<dbReference type="PANTHER" id="PTHR31876">
    <property type="entry name" value="COV-LIKE PROTEIN 1"/>
    <property type="match status" value="1"/>
</dbReference>
<keyword evidence="1" id="KW-0812">Transmembrane</keyword>
<protein>
    <submittedName>
        <fullName evidence="2">Uncharacterized membrane protein</fullName>
    </submittedName>
</protein>
<dbReference type="AlphaFoldDB" id="A0A1I2S4W7"/>
<evidence type="ECO:0000313" key="2">
    <source>
        <dbReference type="EMBL" id="SFG47934.1"/>
    </source>
</evidence>
<dbReference type="Proteomes" id="UP000198661">
    <property type="component" value="Unassembled WGS sequence"/>
</dbReference>
<feature type="transmembrane region" description="Helical" evidence="1">
    <location>
        <begin position="55"/>
        <end position="75"/>
    </location>
</feature>
<gene>
    <name evidence="2" type="ORF">SAMN04488025_1385</name>
</gene>
<dbReference type="RefSeq" id="WP_092041064.1">
    <property type="nucleotide sequence ID" value="NZ_FOOK01000038.1"/>
</dbReference>
<dbReference type="InterPro" id="IPR007462">
    <property type="entry name" value="COV1-like"/>
</dbReference>
<dbReference type="Pfam" id="PF04367">
    <property type="entry name" value="DUF502"/>
    <property type="match status" value="1"/>
</dbReference>
<dbReference type="EMBL" id="FOOK01000038">
    <property type="protein sequence ID" value="SFG47934.1"/>
    <property type="molecule type" value="Genomic_DNA"/>
</dbReference>
<keyword evidence="1" id="KW-0472">Membrane</keyword>